<feature type="non-terminal residue" evidence="2">
    <location>
        <position position="1"/>
    </location>
</feature>
<feature type="transmembrane region" description="Helical" evidence="1">
    <location>
        <begin position="35"/>
        <end position="57"/>
    </location>
</feature>
<keyword evidence="1" id="KW-0472">Membrane</keyword>
<evidence type="ECO:0000313" key="2">
    <source>
        <dbReference type="EMBL" id="CAE8678452.1"/>
    </source>
</evidence>
<accession>A0A813JJE3</accession>
<proteinExistence type="predicted"/>
<keyword evidence="1" id="KW-1133">Transmembrane helix</keyword>
<name>A0A813JJE3_POLGL</name>
<protein>
    <submittedName>
        <fullName evidence="2">Uncharacterized protein</fullName>
    </submittedName>
</protein>
<reference evidence="2" key="1">
    <citation type="submission" date="2021-02" db="EMBL/GenBank/DDBJ databases">
        <authorList>
            <person name="Dougan E. K."/>
            <person name="Rhodes N."/>
            <person name="Thang M."/>
            <person name="Chan C."/>
        </authorList>
    </citation>
    <scope>NUCLEOTIDE SEQUENCE</scope>
</reference>
<evidence type="ECO:0000256" key="1">
    <source>
        <dbReference type="SAM" id="Phobius"/>
    </source>
</evidence>
<dbReference type="Proteomes" id="UP000626109">
    <property type="component" value="Unassembled WGS sequence"/>
</dbReference>
<evidence type="ECO:0000313" key="3">
    <source>
        <dbReference type="Proteomes" id="UP000626109"/>
    </source>
</evidence>
<comment type="caution">
    <text evidence="2">The sequence shown here is derived from an EMBL/GenBank/DDBJ whole genome shotgun (WGS) entry which is preliminary data.</text>
</comment>
<gene>
    <name evidence="2" type="ORF">PGLA2088_LOCUS20813</name>
</gene>
<dbReference type="EMBL" id="CAJNNW010025689">
    <property type="protein sequence ID" value="CAE8678452.1"/>
    <property type="molecule type" value="Genomic_DNA"/>
</dbReference>
<feature type="transmembrane region" description="Helical" evidence="1">
    <location>
        <begin position="6"/>
        <end position="28"/>
    </location>
</feature>
<dbReference type="AlphaFoldDB" id="A0A813JJE3"/>
<feature type="transmembrane region" description="Helical" evidence="1">
    <location>
        <begin position="99"/>
        <end position="119"/>
    </location>
</feature>
<keyword evidence="1" id="KW-0812">Transmembrane</keyword>
<sequence length="262" mass="29046">LLQAELSFFVLLLLLLLLFLFLFLFLFWSLFLFWLLSLLLCLACCCLLFVSWCFLTMEPILSSAPLPLLGHGRLGLGGRPSGGVALGWKEDIRRRTCNLPTGSFLAATLAGSLIGLLAASGRSHQRCRRTECAAGTQMKRITKTRAATQTKLKQEMWAVLVRAPLRKDRWWQFWKPVGIILGLKVLAVPEFAELLGKGLPELAPEKALQVAGQLVESAFASDDRFGTAVVVGDCKSAQVAEECRRRLRAENPDMNVSVEQMP</sequence>
<organism evidence="2 3">
    <name type="scientific">Polarella glacialis</name>
    <name type="common">Dinoflagellate</name>
    <dbReference type="NCBI Taxonomy" id="89957"/>
    <lineage>
        <taxon>Eukaryota</taxon>
        <taxon>Sar</taxon>
        <taxon>Alveolata</taxon>
        <taxon>Dinophyceae</taxon>
        <taxon>Suessiales</taxon>
        <taxon>Suessiaceae</taxon>
        <taxon>Polarella</taxon>
    </lineage>
</organism>